<name>A0A438MFN4_9ACTN</name>
<keyword evidence="1" id="KW-0472">Membrane</keyword>
<keyword evidence="1" id="KW-0812">Transmembrane</keyword>
<sequence>MVLSGLLPVLLCPGTAAGTTSLAASSARFFWEGLDHAAERTATADATGLDLLVGVFVLVVLEAVVFALLPIPMLDGAKLFNWNKALWALTFIPIAGFFVYLLFTETAGPLDWGEVGMMLGLFALFGALSTLMWYLVWRRIRAEQQAYDHAGAAE</sequence>
<gene>
    <name evidence="2" type="ORF">EDD27_7383</name>
</gene>
<organism evidence="2 3">
    <name type="scientific">Nonomuraea polychroma</name>
    <dbReference type="NCBI Taxonomy" id="46176"/>
    <lineage>
        <taxon>Bacteria</taxon>
        <taxon>Bacillati</taxon>
        <taxon>Actinomycetota</taxon>
        <taxon>Actinomycetes</taxon>
        <taxon>Streptosporangiales</taxon>
        <taxon>Streptosporangiaceae</taxon>
        <taxon>Nonomuraea</taxon>
    </lineage>
</organism>
<accession>A0A438MFN4</accession>
<feature type="transmembrane region" description="Helical" evidence="1">
    <location>
        <begin position="115"/>
        <end position="136"/>
    </location>
</feature>
<protein>
    <submittedName>
        <fullName evidence="2">Uncharacterized protein</fullName>
    </submittedName>
</protein>
<feature type="transmembrane region" description="Helical" evidence="1">
    <location>
        <begin position="85"/>
        <end position="103"/>
    </location>
</feature>
<keyword evidence="3" id="KW-1185">Reference proteome</keyword>
<feature type="transmembrane region" description="Helical" evidence="1">
    <location>
        <begin position="51"/>
        <end position="73"/>
    </location>
</feature>
<keyword evidence="1" id="KW-1133">Transmembrane helix</keyword>
<evidence type="ECO:0000313" key="3">
    <source>
        <dbReference type="Proteomes" id="UP000284824"/>
    </source>
</evidence>
<proteinExistence type="predicted"/>
<dbReference type="EMBL" id="SAUN01000001">
    <property type="protein sequence ID" value="RVX44640.1"/>
    <property type="molecule type" value="Genomic_DNA"/>
</dbReference>
<dbReference type="Proteomes" id="UP000284824">
    <property type="component" value="Unassembled WGS sequence"/>
</dbReference>
<reference evidence="2 3" key="1">
    <citation type="submission" date="2019-01" db="EMBL/GenBank/DDBJ databases">
        <title>Sequencing the genomes of 1000 actinobacteria strains.</title>
        <authorList>
            <person name="Klenk H.-P."/>
        </authorList>
    </citation>
    <scope>NUCLEOTIDE SEQUENCE [LARGE SCALE GENOMIC DNA]</scope>
    <source>
        <strain evidence="2 3">DSM 43925</strain>
    </source>
</reference>
<evidence type="ECO:0000256" key="1">
    <source>
        <dbReference type="SAM" id="Phobius"/>
    </source>
</evidence>
<comment type="caution">
    <text evidence="2">The sequence shown here is derived from an EMBL/GenBank/DDBJ whole genome shotgun (WGS) entry which is preliminary data.</text>
</comment>
<dbReference type="AlphaFoldDB" id="A0A438MFN4"/>
<evidence type="ECO:0000313" key="2">
    <source>
        <dbReference type="EMBL" id="RVX44640.1"/>
    </source>
</evidence>